<accession>A0A0L0W4S1</accession>
<evidence type="ECO:0000256" key="1">
    <source>
        <dbReference type="SAM" id="MobiDB-lite"/>
    </source>
</evidence>
<dbReference type="Proteomes" id="UP000054564">
    <property type="component" value="Unassembled WGS sequence"/>
</dbReference>
<feature type="region of interest" description="Disordered" evidence="1">
    <location>
        <begin position="109"/>
        <end position="148"/>
    </location>
</feature>
<feature type="compositionally biased region" description="Polar residues" evidence="1">
    <location>
        <begin position="1"/>
        <end position="18"/>
    </location>
</feature>
<organism evidence="2 3">
    <name type="scientific">Puccinia striiformis f. sp. tritici PST-78</name>
    <dbReference type="NCBI Taxonomy" id="1165861"/>
    <lineage>
        <taxon>Eukaryota</taxon>
        <taxon>Fungi</taxon>
        <taxon>Dikarya</taxon>
        <taxon>Basidiomycota</taxon>
        <taxon>Pucciniomycotina</taxon>
        <taxon>Pucciniomycetes</taxon>
        <taxon>Pucciniales</taxon>
        <taxon>Pucciniaceae</taxon>
        <taxon>Puccinia</taxon>
    </lineage>
</organism>
<comment type="caution">
    <text evidence="2">The sequence shown here is derived from an EMBL/GenBank/DDBJ whole genome shotgun (WGS) entry which is preliminary data.</text>
</comment>
<keyword evidence="3" id="KW-1185">Reference proteome</keyword>
<name>A0A0L0W4S1_9BASI</name>
<feature type="compositionally biased region" description="Low complexity" evidence="1">
    <location>
        <begin position="132"/>
        <end position="142"/>
    </location>
</feature>
<dbReference type="EMBL" id="AJIL01000004">
    <property type="protein sequence ID" value="KNF06300.1"/>
    <property type="molecule type" value="Genomic_DNA"/>
</dbReference>
<proteinExistence type="predicted"/>
<feature type="compositionally biased region" description="Polar residues" evidence="1">
    <location>
        <begin position="27"/>
        <end position="44"/>
    </location>
</feature>
<protein>
    <submittedName>
        <fullName evidence="2">Uncharacterized protein</fullName>
    </submittedName>
</protein>
<evidence type="ECO:0000313" key="2">
    <source>
        <dbReference type="EMBL" id="KNF06300.1"/>
    </source>
</evidence>
<sequence>MSSISSNATRKSGSSAAGSPTKRYDRSSPSAIDSGASPNDVNKPSVNLVRCLKAVWPGRRGSMKRASSRALEFQLQLQQERLRCEWHAMTDGGAGWRVNRVIDPYRPLDRGFSDQVHPAHTQTTKAPPSPSAAPLRSSRSSSTLQFTK</sequence>
<feature type="region of interest" description="Disordered" evidence="1">
    <location>
        <begin position="1"/>
        <end position="44"/>
    </location>
</feature>
<gene>
    <name evidence="2" type="ORF">PSTG_00806</name>
</gene>
<dbReference type="AlphaFoldDB" id="A0A0L0W4S1"/>
<reference evidence="3" key="1">
    <citation type="submission" date="2014-03" db="EMBL/GenBank/DDBJ databases">
        <title>The Genome Sequence of Puccinia striiformis f. sp. tritici PST-78.</title>
        <authorList>
            <consortium name="The Broad Institute Genome Sequencing Platform"/>
            <person name="Cuomo C."/>
            <person name="Hulbert S."/>
            <person name="Chen X."/>
            <person name="Walker B."/>
            <person name="Young S.K."/>
            <person name="Zeng Q."/>
            <person name="Gargeya S."/>
            <person name="Fitzgerald M."/>
            <person name="Haas B."/>
            <person name="Abouelleil A."/>
            <person name="Alvarado L."/>
            <person name="Arachchi H.M."/>
            <person name="Berlin A.M."/>
            <person name="Chapman S.B."/>
            <person name="Goldberg J."/>
            <person name="Griggs A."/>
            <person name="Gujja S."/>
            <person name="Hansen M."/>
            <person name="Howarth C."/>
            <person name="Imamovic A."/>
            <person name="Larimer J."/>
            <person name="McCowan C."/>
            <person name="Montmayeur A."/>
            <person name="Murphy C."/>
            <person name="Neiman D."/>
            <person name="Pearson M."/>
            <person name="Priest M."/>
            <person name="Roberts A."/>
            <person name="Saif S."/>
            <person name="Shea T."/>
            <person name="Sisk P."/>
            <person name="Sykes S."/>
            <person name="Wortman J."/>
            <person name="Nusbaum C."/>
            <person name="Birren B."/>
        </authorList>
    </citation>
    <scope>NUCLEOTIDE SEQUENCE [LARGE SCALE GENOMIC DNA]</scope>
    <source>
        <strain evidence="3">race PST-78</strain>
    </source>
</reference>
<evidence type="ECO:0000313" key="3">
    <source>
        <dbReference type="Proteomes" id="UP000054564"/>
    </source>
</evidence>